<feature type="transmembrane region" description="Helical" evidence="2">
    <location>
        <begin position="20"/>
        <end position="36"/>
    </location>
</feature>
<sequence>MWLLKYSFINFLKKNMYKKFAIVGLAVGGLTAYYLVKQKQKSNKYNKQIQQLEAQVLKEQQEGTQLYSKETLISTKQLIMEMSQEDYQKITEKNRKNRRQYQKKDVQTYLNYVIQYAADYFNLIEENEKLFKKSKILNINIYKQSIQELEKNKSNKLAFHSSLSQNYIALRSSIPSNFDEFTEDFAIGTLNYMIGVIKGSYFNFSEMLATLVKRKEISYSNIFGIITIILYDYVNQSEQFQGVEEEDILRFVYSKQEAKNEAKEQLNIFYQSVYQIIEYVMEMKS</sequence>
<evidence type="ECO:0000256" key="2">
    <source>
        <dbReference type="SAM" id="Phobius"/>
    </source>
</evidence>
<dbReference type="InParanoid" id="I7MCE4"/>
<dbReference type="KEGG" id="tet:TTHERM_00825350"/>
<dbReference type="GeneID" id="7836986"/>
<gene>
    <name evidence="3" type="ORF">TTHERM_00825350</name>
</gene>
<keyword evidence="4" id="KW-1185">Reference proteome</keyword>
<keyword evidence="2 3" id="KW-0812">Transmembrane</keyword>
<protein>
    <submittedName>
        <fullName evidence="3">Transmembrane protein, putative</fullName>
    </submittedName>
</protein>
<evidence type="ECO:0000313" key="3">
    <source>
        <dbReference type="EMBL" id="EAR83740.2"/>
    </source>
</evidence>
<accession>I7MCE4</accession>
<keyword evidence="2" id="KW-1133">Transmembrane helix</keyword>
<evidence type="ECO:0000313" key="4">
    <source>
        <dbReference type="Proteomes" id="UP000009168"/>
    </source>
</evidence>
<evidence type="ECO:0000256" key="1">
    <source>
        <dbReference type="SAM" id="Coils"/>
    </source>
</evidence>
<name>I7MCE4_TETTS</name>
<feature type="coiled-coil region" evidence="1">
    <location>
        <begin position="35"/>
        <end position="62"/>
    </location>
</feature>
<dbReference type="AlphaFoldDB" id="I7MCE4"/>
<dbReference type="Proteomes" id="UP000009168">
    <property type="component" value="Unassembled WGS sequence"/>
</dbReference>
<dbReference type="RefSeq" id="XP_001031403.2">
    <property type="nucleotide sequence ID" value="XM_001031403.3"/>
</dbReference>
<reference evidence="4" key="1">
    <citation type="journal article" date="2006" name="PLoS Biol.">
        <title>Macronuclear genome sequence of the ciliate Tetrahymena thermophila, a model eukaryote.</title>
        <authorList>
            <person name="Eisen J.A."/>
            <person name="Coyne R.S."/>
            <person name="Wu M."/>
            <person name="Wu D."/>
            <person name="Thiagarajan M."/>
            <person name="Wortman J.R."/>
            <person name="Badger J.H."/>
            <person name="Ren Q."/>
            <person name="Amedeo P."/>
            <person name="Jones K.M."/>
            <person name="Tallon L.J."/>
            <person name="Delcher A.L."/>
            <person name="Salzberg S.L."/>
            <person name="Silva J.C."/>
            <person name="Haas B.J."/>
            <person name="Majoros W.H."/>
            <person name="Farzad M."/>
            <person name="Carlton J.M."/>
            <person name="Smith R.K. Jr."/>
            <person name="Garg J."/>
            <person name="Pearlman R.E."/>
            <person name="Karrer K.M."/>
            <person name="Sun L."/>
            <person name="Manning G."/>
            <person name="Elde N.C."/>
            <person name="Turkewitz A.P."/>
            <person name="Asai D.J."/>
            <person name="Wilkes D.E."/>
            <person name="Wang Y."/>
            <person name="Cai H."/>
            <person name="Collins K."/>
            <person name="Stewart B.A."/>
            <person name="Lee S.R."/>
            <person name="Wilamowska K."/>
            <person name="Weinberg Z."/>
            <person name="Ruzzo W.L."/>
            <person name="Wloga D."/>
            <person name="Gaertig J."/>
            <person name="Frankel J."/>
            <person name="Tsao C.-C."/>
            <person name="Gorovsky M.A."/>
            <person name="Keeling P.J."/>
            <person name="Waller R.F."/>
            <person name="Patron N.J."/>
            <person name="Cherry J.M."/>
            <person name="Stover N.A."/>
            <person name="Krieger C.J."/>
            <person name="del Toro C."/>
            <person name="Ryder H.F."/>
            <person name="Williamson S.C."/>
            <person name="Barbeau R.A."/>
            <person name="Hamilton E.P."/>
            <person name="Orias E."/>
        </authorList>
    </citation>
    <scope>NUCLEOTIDE SEQUENCE [LARGE SCALE GENOMIC DNA]</scope>
    <source>
        <strain evidence="4">SB210</strain>
    </source>
</reference>
<organism evidence="3 4">
    <name type="scientific">Tetrahymena thermophila (strain SB210)</name>
    <dbReference type="NCBI Taxonomy" id="312017"/>
    <lineage>
        <taxon>Eukaryota</taxon>
        <taxon>Sar</taxon>
        <taxon>Alveolata</taxon>
        <taxon>Ciliophora</taxon>
        <taxon>Intramacronucleata</taxon>
        <taxon>Oligohymenophorea</taxon>
        <taxon>Hymenostomatida</taxon>
        <taxon>Tetrahymenina</taxon>
        <taxon>Tetrahymenidae</taxon>
        <taxon>Tetrahymena</taxon>
    </lineage>
</organism>
<keyword evidence="1" id="KW-0175">Coiled coil</keyword>
<proteinExistence type="predicted"/>
<dbReference type="EMBL" id="GG662507">
    <property type="protein sequence ID" value="EAR83740.2"/>
    <property type="molecule type" value="Genomic_DNA"/>
</dbReference>
<keyword evidence="2" id="KW-0472">Membrane</keyword>